<evidence type="ECO:0000256" key="2">
    <source>
        <dbReference type="SAM" id="SignalP"/>
    </source>
</evidence>
<feature type="region of interest" description="Disordered" evidence="1">
    <location>
        <begin position="171"/>
        <end position="195"/>
    </location>
</feature>
<gene>
    <name evidence="3" type="ORF">H8K33_18445</name>
</gene>
<evidence type="ECO:0000313" key="3">
    <source>
        <dbReference type="EMBL" id="MBC3833491.1"/>
    </source>
</evidence>
<accession>A0ABR6XVK9</accession>
<comment type="caution">
    <text evidence="3">The sequence shown here is derived from an EMBL/GenBank/DDBJ whole genome shotgun (WGS) entry which is preliminary data.</text>
</comment>
<keyword evidence="4" id="KW-1185">Reference proteome</keyword>
<evidence type="ECO:0000313" key="4">
    <source>
        <dbReference type="Proteomes" id="UP000643610"/>
    </source>
</evidence>
<feature type="chain" id="PRO_5046894514" evidence="2">
    <location>
        <begin position="21"/>
        <end position="195"/>
    </location>
</feature>
<proteinExistence type="predicted"/>
<evidence type="ECO:0000256" key="1">
    <source>
        <dbReference type="SAM" id="MobiDB-lite"/>
    </source>
</evidence>
<dbReference type="EMBL" id="JACOFU010000010">
    <property type="protein sequence ID" value="MBC3833491.1"/>
    <property type="molecule type" value="Genomic_DNA"/>
</dbReference>
<feature type="compositionally biased region" description="Basic and acidic residues" evidence="1">
    <location>
        <begin position="171"/>
        <end position="186"/>
    </location>
</feature>
<dbReference type="Proteomes" id="UP000643610">
    <property type="component" value="Unassembled WGS sequence"/>
</dbReference>
<dbReference type="InterPro" id="IPR012899">
    <property type="entry name" value="LTXXQ"/>
</dbReference>
<name>A0ABR6XVK9_9BURK</name>
<reference evidence="3 4" key="1">
    <citation type="submission" date="2020-08" db="EMBL/GenBank/DDBJ databases">
        <title>Novel species isolated from subtropical streams in China.</title>
        <authorList>
            <person name="Lu H."/>
        </authorList>
    </citation>
    <scope>NUCLEOTIDE SEQUENCE [LARGE SCALE GENOMIC DNA]</scope>
    <source>
        <strain evidence="3 4">KCTC 52442</strain>
    </source>
</reference>
<feature type="signal peptide" evidence="2">
    <location>
        <begin position="1"/>
        <end position="20"/>
    </location>
</feature>
<keyword evidence="2" id="KW-0732">Signal</keyword>
<sequence length="195" mass="22351">MKFLKNTLVLSLTTASFAIAAGVFAQQAPTSAPAQASARSAEHAKRMEQRQQRMQAGMEKHRHQLHDKLKLTPQQEPAWKAFTEATKPQHDQKLMQSRADHQAMAAMPAPARMEKMLERSKERLARMQQHLDALKSFYAVLTPEQQKIFDASHQGMHDRMKKRMHDGMKKRMQHPMHDGKPMRMHEGQTPAPTTK</sequence>
<dbReference type="RefSeq" id="WP_186892537.1">
    <property type="nucleotide sequence ID" value="NZ_JACOFU010000010.1"/>
</dbReference>
<dbReference type="Gene3D" id="1.20.120.1490">
    <property type="match status" value="1"/>
</dbReference>
<organism evidence="3 4">
    <name type="scientific">Undibacterium amnicola</name>
    <dbReference type="NCBI Taxonomy" id="1834038"/>
    <lineage>
        <taxon>Bacteria</taxon>
        <taxon>Pseudomonadati</taxon>
        <taxon>Pseudomonadota</taxon>
        <taxon>Betaproteobacteria</taxon>
        <taxon>Burkholderiales</taxon>
        <taxon>Oxalobacteraceae</taxon>
        <taxon>Undibacterium</taxon>
    </lineage>
</organism>
<dbReference type="Pfam" id="PF07813">
    <property type="entry name" value="LTXXQ"/>
    <property type="match status" value="1"/>
</dbReference>
<protein>
    <submittedName>
        <fullName evidence="3">Spy/CpxP family protein refolding chaperone</fullName>
    </submittedName>
</protein>